<accession>A0A4R0X6Y9</accession>
<evidence type="ECO:0000313" key="2">
    <source>
        <dbReference type="Proteomes" id="UP000294200"/>
    </source>
</evidence>
<gene>
    <name evidence="1" type="ORF">BZM27_39750</name>
</gene>
<dbReference type="Proteomes" id="UP000294200">
    <property type="component" value="Unassembled WGS sequence"/>
</dbReference>
<proteinExistence type="predicted"/>
<sequence>MSRRTHLPSGLFSGLDFLIDTNWSPQQALAVYELLDDLRARILMRYGDELHELMRQQRQHPPDVGDILDRTDPF</sequence>
<evidence type="ECO:0000313" key="1">
    <source>
        <dbReference type="EMBL" id="TCG04602.1"/>
    </source>
</evidence>
<dbReference type="EMBL" id="MWML01000236">
    <property type="protein sequence ID" value="TCG04602.1"/>
    <property type="molecule type" value="Genomic_DNA"/>
</dbReference>
<reference evidence="1 2" key="1">
    <citation type="submission" date="2017-02" db="EMBL/GenBank/DDBJ databases">
        <title>Paraburkholderia sophoroidis sp. nov. and Paraburkholderia steynii sp. nov. rhizobial symbionts of the fynbos legume Hypocalyptus sophoroides.</title>
        <authorList>
            <person name="Steenkamp E.T."/>
            <person name="Beukes C.W."/>
            <person name="Van Zyl E."/>
            <person name="Avontuur J."/>
            <person name="Chan W.Y."/>
            <person name="Hassen A."/>
            <person name="Palmer M."/>
            <person name="Mthombeni L."/>
            <person name="Phalane F."/>
            <person name="Sereme K."/>
            <person name="Venter S.N."/>
        </authorList>
    </citation>
    <scope>NUCLEOTIDE SEQUENCE [LARGE SCALE GENOMIC DNA]</scope>
    <source>
        <strain evidence="1 2">HC1.1ba</strain>
    </source>
</reference>
<organism evidence="1 2">
    <name type="scientific">Paraburkholderia steynii</name>
    <dbReference type="NCBI Taxonomy" id="1245441"/>
    <lineage>
        <taxon>Bacteria</taxon>
        <taxon>Pseudomonadati</taxon>
        <taxon>Pseudomonadota</taxon>
        <taxon>Betaproteobacteria</taxon>
        <taxon>Burkholderiales</taxon>
        <taxon>Burkholderiaceae</taxon>
        <taxon>Paraburkholderia</taxon>
    </lineage>
</organism>
<keyword evidence="2" id="KW-1185">Reference proteome</keyword>
<dbReference type="AlphaFoldDB" id="A0A4R0X6Y9"/>
<protein>
    <submittedName>
        <fullName evidence="1">Uncharacterized protein</fullName>
    </submittedName>
</protein>
<name>A0A4R0X6Y9_9BURK</name>
<comment type="caution">
    <text evidence="1">The sequence shown here is derived from an EMBL/GenBank/DDBJ whole genome shotgun (WGS) entry which is preliminary data.</text>
</comment>